<evidence type="ECO:0000256" key="1">
    <source>
        <dbReference type="ARBA" id="ARBA00004496"/>
    </source>
</evidence>
<dbReference type="PROSITE" id="PS50878">
    <property type="entry name" value="RT_POL"/>
    <property type="match status" value="1"/>
</dbReference>
<sequence length="830" mass="95883">MAGPRPVVLSGPSGAGKSTLLKMLIKEFEGVFGFSVSHTTRRPRPGEENGKDYHYVSREEMQAGITKGDFIESAEFSGNLYGTSKAAVQAVQAQNLICILDIDMQGVKSIKKTNLNPIYISIQPPSMDVLEKRLRARKTENEESLQKRLLAALVEMEFSKETGQFDVVIINDNLDEAYRKLKAALLQSGGRRTQVDYILCRRGNLKEISDCKVVVGESVARQHRMVVCRMTLMVCKKKRSKIEKKTKWWKLKKEECCEEFRQKLRQALGGQVVLPDDWETTAEVIRETGRKVLGVSSGRRKEDKETWWWNEEVQDSIQRKRLAKKKWDMDRTEENRQEYKELQRRVKREVSKAKQKAYDELYTRLDTREGEKDLYRLARQRDRDGKDVQQVRVIKDRDGRVLTSEESVQRRWKEYFEELMNEENEREKRVEGVNSVEQEVDKIRKDEVRKALKRMKSGKAVGPDDIPVEVWKCLGEAAVEFLTSLFNRVLESERMPEEWRRSVLVPIFKNKGDVQSCSNYRGIKLMSHTMKLWERVVEARLRKVVEICEQQYGFMPRKSTTDAIFALRILMEKYRDGQRELHCVFVDLEKAYDRVPREELWYCMRKSGVAEKYVRVVQDMYERSRTVVRCAVGQTEEFKVEVGLHQGSALSPFLFAIVMDQLQKIGIVMAGPRQVILSGPSGAGKSTLLEMLLKEFPDVFSYIISYTTREPRPWEENGKDYHYVSREEMQAGITKGDFIESAEYSGNMYGTRPVHGSNTIIKLADDTTAIAFISDNDESEYREEVKNLAAWCADNNLLLNTINTKELIVNLRKKSDKGILGEALCQTAGQ</sequence>
<evidence type="ECO:0000256" key="6">
    <source>
        <dbReference type="ARBA" id="ARBA00022679"/>
    </source>
</evidence>
<evidence type="ECO:0000256" key="8">
    <source>
        <dbReference type="ARBA" id="ARBA00022777"/>
    </source>
</evidence>
<evidence type="ECO:0000256" key="3">
    <source>
        <dbReference type="ARBA" id="ARBA00012961"/>
    </source>
</evidence>
<dbReference type="PANTHER" id="PTHR23117">
    <property type="entry name" value="GUANYLATE KINASE-RELATED"/>
    <property type="match status" value="1"/>
</dbReference>
<evidence type="ECO:0000313" key="16">
    <source>
        <dbReference type="Proteomes" id="UP001274896"/>
    </source>
</evidence>
<gene>
    <name evidence="15" type="ORF">QTP70_026170</name>
</gene>
<dbReference type="InterPro" id="IPR008145">
    <property type="entry name" value="GK/Ca_channel_bsu"/>
</dbReference>
<feature type="domain" description="Guanylate kinase-like" evidence="13">
    <location>
        <begin position="672"/>
        <end position="752"/>
    </location>
</feature>
<evidence type="ECO:0000259" key="14">
    <source>
        <dbReference type="PROSITE" id="PS50878"/>
    </source>
</evidence>
<dbReference type="InterPro" id="IPR008144">
    <property type="entry name" value="Guanylate_kin-like_dom"/>
</dbReference>
<dbReference type="InterPro" id="IPR027417">
    <property type="entry name" value="P-loop_NTPase"/>
</dbReference>
<dbReference type="GO" id="GO:0005829">
    <property type="term" value="C:cytosol"/>
    <property type="evidence" value="ECO:0007669"/>
    <property type="project" value="TreeGrafter"/>
</dbReference>
<dbReference type="SUPFAM" id="SSF56672">
    <property type="entry name" value="DNA/RNA polymerases"/>
    <property type="match status" value="1"/>
</dbReference>
<dbReference type="CDD" id="cd00071">
    <property type="entry name" value="GMPK"/>
    <property type="match status" value="2"/>
</dbReference>
<keyword evidence="9" id="KW-0067">ATP-binding</keyword>
<dbReference type="SUPFAM" id="SSF52540">
    <property type="entry name" value="P-loop containing nucleoside triphosphate hydrolases"/>
    <property type="match status" value="3"/>
</dbReference>
<keyword evidence="8" id="KW-0418">Kinase</keyword>
<comment type="subcellular location">
    <subcellularLocation>
        <location evidence="1">Cytoplasm</location>
    </subcellularLocation>
</comment>
<feature type="domain" description="Reverse transcriptase" evidence="14">
    <location>
        <begin position="488"/>
        <end position="824"/>
    </location>
</feature>
<dbReference type="InterPro" id="IPR020590">
    <property type="entry name" value="Guanylate_kinase_CS"/>
</dbReference>
<dbReference type="InterPro" id="IPR003593">
    <property type="entry name" value="AAA+_ATPase"/>
</dbReference>
<reference evidence="15" key="1">
    <citation type="submission" date="2023-06" db="EMBL/GenBank/DDBJ databases">
        <title>Male Hemibagrus guttatus genome.</title>
        <authorList>
            <person name="Bian C."/>
        </authorList>
    </citation>
    <scope>NUCLEOTIDE SEQUENCE</scope>
    <source>
        <strain evidence="15">Male_cb2023</strain>
        <tissue evidence="15">Muscle</tissue>
    </source>
</reference>
<dbReference type="AlphaFoldDB" id="A0AAE0VBM6"/>
<feature type="coiled-coil region" evidence="12">
    <location>
        <begin position="322"/>
        <end position="356"/>
    </location>
</feature>
<evidence type="ECO:0000256" key="2">
    <source>
        <dbReference type="ARBA" id="ARBA00005790"/>
    </source>
</evidence>
<keyword evidence="5" id="KW-0963">Cytoplasm</keyword>
<evidence type="ECO:0000256" key="11">
    <source>
        <dbReference type="ARBA" id="ARBA00048594"/>
    </source>
</evidence>
<keyword evidence="7" id="KW-0547">Nucleotide-binding</keyword>
<dbReference type="GO" id="GO:0004385">
    <property type="term" value="F:GMP kinase activity"/>
    <property type="evidence" value="ECO:0007669"/>
    <property type="project" value="UniProtKB-EC"/>
</dbReference>
<protein>
    <recommendedName>
        <fullName evidence="4">Guanylate kinase</fullName>
        <ecNumber evidence="3">2.7.4.8</ecNumber>
    </recommendedName>
    <alternativeName>
        <fullName evidence="10">GMP kinase</fullName>
    </alternativeName>
</protein>
<dbReference type="PANTHER" id="PTHR23117:SF23">
    <property type="entry name" value="GUANYLATE KINASE"/>
    <property type="match status" value="1"/>
</dbReference>
<dbReference type="SMART" id="SM00382">
    <property type="entry name" value="AAA"/>
    <property type="match status" value="2"/>
</dbReference>
<dbReference type="PROSITE" id="PS00856">
    <property type="entry name" value="GUANYLATE_KINASE_1"/>
    <property type="match status" value="2"/>
</dbReference>
<keyword evidence="6" id="KW-0808">Transferase</keyword>
<name>A0AAE0VBM6_9TELE</name>
<keyword evidence="12" id="KW-0175">Coiled coil</keyword>
<dbReference type="GO" id="GO:0005524">
    <property type="term" value="F:ATP binding"/>
    <property type="evidence" value="ECO:0007669"/>
    <property type="project" value="UniProtKB-KW"/>
</dbReference>
<comment type="caution">
    <text evidence="15">The sequence shown here is derived from an EMBL/GenBank/DDBJ whole genome shotgun (WGS) entry which is preliminary data.</text>
</comment>
<dbReference type="EMBL" id="JAUCMX010000005">
    <property type="protein sequence ID" value="KAK3546378.1"/>
    <property type="molecule type" value="Genomic_DNA"/>
</dbReference>
<dbReference type="NCBIfam" id="TIGR03263">
    <property type="entry name" value="guanyl_kin"/>
    <property type="match status" value="1"/>
</dbReference>
<dbReference type="InterPro" id="IPR017665">
    <property type="entry name" value="Guanylate_kinase"/>
</dbReference>
<dbReference type="Proteomes" id="UP001274896">
    <property type="component" value="Unassembled WGS sequence"/>
</dbReference>
<dbReference type="FunFam" id="3.40.50.300:FF:000879">
    <property type="entry name" value="Guanylate kinase 1"/>
    <property type="match status" value="1"/>
</dbReference>
<evidence type="ECO:0000256" key="7">
    <source>
        <dbReference type="ARBA" id="ARBA00022741"/>
    </source>
</evidence>
<dbReference type="CDD" id="cd01650">
    <property type="entry name" value="RT_nLTR_like"/>
    <property type="match status" value="1"/>
</dbReference>
<dbReference type="InterPro" id="IPR043502">
    <property type="entry name" value="DNA/RNA_pol_sf"/>
</dbReference>
<evidence type="ECO:0000313" key="15">
    <source>
        <dbReference type="EMBL" id="KAK3546378.1"/>
    </source>
</evidence>
<comment type="catalytic activity">
    <reaction evidence="11">
        <text>GMP + ATP = GDP + ADP</text>
        <dbReference type="Rhea" id="RHEA:20780"/>
        <dbReference type="ChEBI" id="CHEBI:30616"/>
        <dbReference type="ChEBI" id="CHEBI:58115"/>
        <dbReference type="ChEBI" id="CHEBI:58189"/>
        <dbReference type="ChEBI" id="CHEBI:456216"/>
        <dbReference type="EC" id="2.7.4.8"/>
    </reaction>
</comment>
<evidence type="ECO:0000256" key="4">
    <source>
        <dbReference type="ARBA" id="ARBA00016296"/>
    </source>
</evidence>
<dbReference type="Gene3D" id="3.40.50.300">
    <property type="entry name" value="P-loop containing nucleotide triphosphate hydrolases"/>
    <property type="match status" value="2"/>
</dbReference>
<evidence type="ECO:0000256" key="12">
    <source>
        <dbReference type="SAM" id="Coils"/>
    </source>
</evidence>
<feature type="domain" description="Guanylate kinase-like" evidence="13">
    <location>
        <begin position="4"/>
        <end position="186"/>
    </location>
</feature>
<dbReference type="SMART" id="SM00072">
    <property type="entry name" value="GuKc"/>
    <property type="match status" value="2"/>
</dbReference>
<evidence type="ECO:0000256" key="5">
    <source>
        <dbReference type="ARBA" id="ARBA00022490"/>
    </source>
</evidence>
<organism evidence="15 16">
    <name type="scientific">Hemibagrus guttatus</name>
    <dbReference type="NCBI Taxonomy" id="175788"/>
    <lineage>
        <taxon>Eukaryota</taxon>
        <taxon>Metazoa</taxon>
        <taxon>Chordata</taxon>
        <taxon>Craniata</taxon>
        <taxon>Vertebrata</taxon>
        <taxon>Euteleostomi</taxon>
        <taxon>Actinopterygii</taxon>
        <taxon>Neopterygii</taxon>
        <taxon>Teleostei</taxon>
        <taxon>Ostariophysi</taxon>
        <taxon>Siluriformes</taxon>
        <taxon>Bagridae</taxon>
        <taxon>Hemibagrus</taxon>
    </lineage>
</organism>
<comment type="similarity">
    <text evidence="2">Belongs to the guanylate kinase family.</text>
</comment>
<accession>A0AAE0VBM6</accession>
<dbReference type="PROSITE" id="PS50052">
    <property type="entry name" value="GUANYLATE_KINASE_2"/>
    <property type="match status" value="2"/>
</dbReference>
<dbReference type="EC" id="2.7.4.8" evidence="3"/>
<evidence type="ECO:0000256" key="9">
    <source>
        <dbReference type="ARBA" id="ARBA00022840"/>
    </source>
</evidence>
<proteinExistence type="inferred from homology"/>
<evidence type="ECO:0000256" key="10">
    <source>
        <dbReference type="ARBA" id="ARBA00030128"/>
    </source>
</evidence>
<evidence type="ECO:0000259" key="13">
    <source>
        <dbReference type="PROSITE" id="PS50052"/>
    </source>
</evidence>
<dbReference type="Pfam" id="PF00078">
    <property type="entry name" value="RVT_1"/>
    <property type="match status" value="1"/>
</dbReference>
<dbReference type="InterPro" id="IPR000477">
    <property type="entry name" value="RT_dom"/>
</dbReference>
<keyword evidence="16" id="KW-1185">Reference proteome</keyword>
<dbReference type="Pfam" id="PF00625">
    <property type="entry name" value="Guanylate_kin"/>
    <property type="match status" value="2"/>
</dbReference>